<reference evidence="1 2" key="1">
    <citation type="submission" date="2020-08" db="EMBL/GenBank/DDBJ databases">
        <title>Genome public.</title>
        <authorList>
            <person name="Liu C."/>
            <person name="Sun Q."/>
        </authorList>
    </citation>
    <scope>NUCLEOTIDE SEQUENCE [LARGE SCALE GENOMIC DNA]</scope>
    <source>
        <strain evidence="1 2">New-38</strain>
    </source>
</reference>
<protein>
    <recommendedName>
        <fullName evidence="3">Large polyvalent protein associated domain-containing protein</fullName>
    </recommendedName>
</protein>
<proteinExistence type="predicted"/>
<evidence type="ECO:0008006" key="3">
    <source>
        <dbReference type="Google" id="ProtNLM"/>
    </source>
</evidence>
<gene>
    <name evidence="1" type="ORF">H8S34_09880</name>
</gene>
<organism evidence="1 2">
    <name type="scientific">Pseudoflavonifractor hominis</name>
    <dbReference type="NCBI Taxonomy" id="2763059"/>
    <lineage>
        <taxon>Bacteria</taxon>
        <taxon>Bacillati</taxon>
        <taxon>Bacillota</taxon>
        <taxon>Clostridia</taxon>
        <taxon>Eubacteriales</taxon>
        <taxon>Oscillospiraceae</taxon>
        <taxon>Pseudoflavonifractor</taxon>
    </lineage>
</organism>
<keyword evidence="2" id="KW-1185">Reference proteome</keyword>
<comment type="caution">
    <text evidence="1">The sequence shown here is derived from an EMBL/GenBank/DDBJ whole genome shotgun (WGS) entry which is preliminary data.</text>
</comment>
<evidence type="ECO:0000313" key="1">
    <source>
        <dbReference type="EMBL" id="MBC5731137.1"/>
    </source>
</evidence>
<accession>A0ABR7HUC5</accession>
<dbReference type="EMBL" id="JACOPR010000005">
    <property type="protein sequence ID" value="MBC5731137.1"/>
    <property type="molecule type" value="Genomic_DNA"/>
</dbReference>
<name>A0ABR7HUC5_9FIRM</name>
<sequence length="79" mass="8994">MVVLTTPEGWTFNSQAFVNIKGRYYDMDEITPEQKRWVSTMINVQGLNAAFAGERVYRPAEPLPPLEEVFPEFAAEPTT</sequence>
<dbReference type="RefSeq" id="WP_186963880.1">
    <property type="nucleotide sequence ID" value="NZ_JACOPR010000005.1"/>
</dbReference>
<dbReference type="Proteomes" id="UP000660021">
    <property type="component" value="Unassembled WGS sequence"/>
</dbReference>
<evidence type="ECO:0000313" key="2">
    <source>
        <dbReference type="Proteomes" id="UP000660021"/>
    </source>
</evidence>